<dbReference type="EMBL" id="SLWO01000003">
    <property type="protein sequence ID" value="TCO27305.1"/>
    <property type="molecule type" value="Genomic_DNA"/>
</dbReference>
<evidence type="ECO:0000313" key="1">
    <source>
        <dbReference type="EMBL" id="GGE60567.1"/>
    </source>
</evidence>
<protein>
    <submittedName>
        <fullName evidence="2">Uncharacterized protein</fullName>
    </submittedName>
</protein>
<comment type="caution">
    <text evidence="2">The sequence shown here is derived from an EMBL/GenBank/DDBJ whole genome shotgun (WGS) entry which is preliminary data.</text>
</comment>
<evidence type="ECO:0000313" key="2">
    <source>
        <dbReference type="EMBL" id="TCO27305.1"/>
    </source>
</evidence>
<dbReference type="AlphaFoldDB" id="A0A4R2HGC6"/>
<gene>
    <name evidence="2" type="ORF">EV200_103640</name>
    <name evidence="1" type="ORF">GCM10011413_28740</name>
</gene>
<dbReference type="RefSeq" id="WP_132532138.1">
    <property type="nucleotide sequence ID" value="NZ_BMJO01000004.1"/>
</dbReference>
<dbReference type="Proteomes" id="UP000295684">
    <property type="component" value="Unassembled WGS sequence"/>
</dbReference>
<dbReference type="EMBL" id="BMJO01000004">
    <property type="protein sequence ID" value="GGE60567.1"/>
    <property type="molecule type" value="Genomic_DNA"/>
</dbReference>
<proteinExistence type="predicted"/>
<dbReference type="Proteomes" id="UP000622648">
    <property type="component" value="Unassembled WGS sequence"/>
</dbReference>
<reference evidence="1" key="4">
    <citation type="submission" date="2024-05" db="EMBL/GenBank/DDBJ databases">
        <authorList>
            <person name="Sun Q."/>
            <person name="Zhou Y."/>
        </authorList>
    </citation>
    <scope>NUCLEOTIDE SEQUENCE</scope>
    <source>
        <strain evidence="1">CGMCC 1.15644</strain>
    </source>
</reference>
<evidence type="ECO:0000313" key="4">
    <source>
        <dbReference type="Proteomes" id="UP000622648"/>
    </source>
</evidence>
<dbReference type="OrthoDB" id="764700at2"/>
<keyword evidence="4" id="KW-1185">Reference proteome</keyword>
<accession>A0A4R2HGC6</accession>
<organism evidence="2 3">
    <name type="scientific">Pedobacter psychrotolerans</name>
    <dbReference type="NCBI Taxonomy" id="1843235"/>
    <lineage>
        <taxon>Bacteria</taxon>
        <taxon>Pseudomonadati</taxon>
        <taxon>Bacteroidota</taxon>
        <taxon>Sphingobacteriia</taxon>
        <taxon>Sphingobacteriales</taxon>
        <taxon>Sphingobacteriaceae</taxon>
        <taxon>Pedobacter</taxon>
    </lineage>
</organism>
<reference evidence="4" key="2">
    <citation type="journal article" date="2019" name="Int. J. Syst. Evol. Microbiol.">
        <title>The Global Catalogue of Microorganisms (GCM) 10K type strain sequencing project: providing services to taxonomists for standard genome sequencing and annotation.</title>
        <authorList>
            <consortium name="The Broad Institute Genomics Platform"/>
            <consortium name="The Broad Institute Genome Sequencing Center for Infectious Disease"/>
            <person name="Wu L."/>
            <person name="Ma J."/>
        </authorList>
    </citation>
    <scope>NUCLEOTIDE SEQUENCE [LARGE SCALE GENOMIC DNA]</scope>
    <source>
        <strain evidence="4">CGMCC 1.15644</strain>
    </source>
</reference>
<sequence length="288" mass="33445">MRTSIILILFQLIIPIYLYSQTSNSVKYVIVNVDSSKNGFIKVKSLTDKEAYILNVRYKLTQSHQSKIGDDADFMFTFYVIPGKKILLKQIYDTSLIVKNQISNIEAFQTSLLKKETNTLVVTPIILKNNKYYELIGSEIFGQAFSIKEDPQYFPVFGSLSRKFEINTLSKPYTVKAIDSLRKIILQDSTALKPFGVWIEDFYDKWFIKKIDKEQMVIDFWINLKLIHDRGFSFGRVTSEIRYKIGVGVTDFKIIPFKLDSMKSYFDDFETPVQFNFVEVLNLSGLIK</sequence>
<reference evidence="2 3" key="3">
    <citation type="submission" date="2019-03" db="EMBL/GenBank/DDBJ databases">
        <title>Genomic Encyclopedia of Type Strains, Phase IV (KMG-IV): sequencing the most valuable type-strain genomes for metagenomic binning, comparative biology and taxonomic classification.</title>
        <authorList>
            <person name="Goeker M."/>
        </authorList>
    </citation>
    <scope>NUCLEOTIDE SEQUENCE [LARGE SCALE GENOMIC DNA]</scope>
    <source>
        <strain evidence="2 3">DSM 103236</strain>
    </source>
</reference>
<name>A0A4R2HGC6_9SPHI</name>
<evidence type="ECO:0000313" key="3">
    <source>
        <dbReference type="Proteomes" id="UP000295684"/>
    </source>
</evidence>
<reference evidence="1" key="1">
    <citation type="journal article" date="2014" name="Int. J. Syst. Evol. Microbiol.">
        <title>Complete genome of a new Firmicutes species belonging to the dominant human colonic microbiota ('Ruminococcus bicirculans') reveals two chromosomes and a selective capacity to utilize plant glucans.</title>
        <authorList>
            <consortium name="NISC Comparative Sequencing Program"/>
            <person name="Wegmann U."/>
            <person name="Louis P."/>
            <person name="Goesmann A."/>
            <person name="Henrissat B."/>
            <person name="Duncan S.H."/>
            <person name="Flint H.J."/>
        </authorList>
    </citation>
    <scope>NUCLEOTIDE SEQUENCE</scope>
    <source>
        <strain evidence="1">CGMCC 1.15644</strain>
    </source>
</reference>